<proteinExistence type="predicted"/>
<dbReference type="GeneID" id="42308789"/>
<name>A0A1G8Y9Q0_ANEMI</name>
<dbReference type="AlphaFoldDB" id="A0A1G8Y9Q0"/>
<accession>A0A1G8Y9Q0</accession>
<organism evidence="1 2">
    <name type="scientific">Aneurinibacillus migulanus</name>
    <name type="common">Bacillus migulanus</name>
    <dbReference type="NCBI Taxonomy" id="47500"/>
    <lineage>
        <taxon>Bacteria</taxon>
        <taxon>Bacillati</taxon>
        <taxon>Bacillota</taxon>
        <taxon>Bacilli</taxon>
        <taxon>Bacillales</taxon>
        <taxon>Paenibacillaceae</taxon>
        <taxon>Aneurinibacillus group</taxon>
        <taxon>Aneurinibacillus</taxon>
    </lineage>
</organism>
<evidence type="ECO:0000313" key="2">
    <source>
        <dbReference type="Proteomes" id="UP000182836"/>
    </source>
</evidence>
<reference evidence="1 2" key="1">
    <citation type="submission" date="2016-10" db="EMBL/GenBank/DDBJ databases">
        <authorList>
            <person name="de Groot N.N."/>
        </authorList>
    </citation>
    <scope>NUCLEOTIDE SEQUENCE [LARGE SCALE GENOMIC DNA]</scope>
    <source>
        <strain evidence="1 2">DSM 2895</strain>
    </source>
</reference>
<dbReference type="Proteomes" id="UP000182836">
    <property type="component" value="Unassembled WGS sequence"/>
</dbReference>
<dbReference type="RefSeq" id="WP_407638702.1">
    <property type="nucleotide sequence ID" value="NZ_BJOA01000105.1"/>
</dbReference>
<dbReference type="EMBL" id="FNED01000035">
    <property type="protein sequence ID" value="SDJ98770.1"/>
    <property type="molecule type" value="Genomic_DNA"/>
</dbReference>
<gene>
    <name evidence="1" type="ORF">SAMN04487909_1351</name>
</gene>
<evidence type="ECO:0000313" key="1">
    <source>
        <dbReference type="EMBL" id="SDJ98770.1"/>
    </source>
</evidence>
<sequence>MLMMGFLFSARECSEIKYLIRKELEEVLFDLGDYRTDEIVRKTMEERYHMLFRMYARFVSPKELAKYIRNKKYK</sequence>
<protein>
    <submittedName>
        <fullName evidence="1">Uncharacterized protein</fullName>
    </submittedName>
</protein>